<feature type="region of interest" description="Disordered" evidence="5">
    <location>
        <begin position="99"/>
        <end position="161"/>
    </location>
</feature>
<feature type="domain" description="Ion transport" evidence="6">
    <location>
        <begin position="247"/>
        <end position="371"/>
    </location>
</feature>
<dbReference type="InterPro" id="IPR005821">
    <property type="entry name" value="Ion_trans_dom"/>
</dbReference>
<accession>A0ABN9Q180</accession>
<dbReference type="SUPFAM" id="SSF81324">
    <property type="entry name" value="Voltage-gated potassium channels"/>
    <property type="match status" value="1"/>
</dbReference>
<dbReference type="Pfam" id="PF00520">
    <property type="entry name" value="Ion_trans"/>
    <property type="match status" value="1"/>
</dbReference>
<dbReference type="Proteomes" id="UP001189429">
    <property type="component" value="Unassembled WGS sequence"/>
</dbReference>
<dbReference type="EMBL" id="CAUYUJ010002136">
    <property type="protein sequence ID" value="CAK0799377.1"/>
    <property type="molecule type" value="Genomic_DNA"/>
</dbReference>
<evidence type="ECO:0000256" key="1">
    <source>
        <dbReference type="ARBA" id="ARBA00004141"/>
    </source>
</evidence>
<comment type="subcellular location">
    <subcellularLocation>
        <location evidence="1">Membrane</location>
        <topology evidence="1">Multi-pass membrane protein</topology>
    </subcellularLocation>
</comment>
<evidence type="ECO:0000259" key="6">
    <source>
        <dbReference type="Pfam" id="PF00520"/>
    </source>
</evidence>
<feature type="compositionally biased region" description="Low complexity" evidence="5">
    <location>
        <begin position="139"/>
        <end position="160"/>
    </location>
</feature>
<dbReference type="PANTHER" id="PTHR45689:SF5">
    <property type="entry name" value="I[[H]] CHANNEL, ISOFORM E"/>
    <property type="match status" value="1"/>
</dbReference>
<dbReference type="InterPro" id="IPR027359">
    <property type="entry name" value="Volt_channel_dom_sf"/>
</dbReference>
<keyword evidence="3" id="KW-1133">Transmembrane helix</keyword>
<feature type="compositionally biased region" description="Low complexity" evidence="5">
    <location>
        <begin position="54"/>
        <end position="77"/>
    </location>
</feature>
<protein>
    <recommendedName>
        <fullName evidence="6">Ion transport domain-containing protein</fullName>
    </recommendedName>
</protein>
<organism evidence="7 8">
    <name type="scientific">Prorocentrum cordatum</name>
    <dbReference type="NCBI Taxonomy" id="2364126"/>
    <lineage>
        <taxon>Eukaryota</taxon>
        <taxon>Sar</taxon>
        <taxon>Alveolata</taxon>
        <taxon>Dinophyceae</taxon>
        <taxon>Prorocentrales</taxon>
        <taxon>Prorocentraceae</taxon>
        <taxon>Prorocentrum</taxon>
    </lineage>
</organism>
<reference evidence="7" key="1">
    <citation type="submission" date="2023-10" db="EMBL/GenBank/DDBJ databases">
        <authorList>
            <person name="Chen Y."/>
            <person name="Shah S."/>
            <person name="Dougan E. K."/>
            <person name="Thang M."/>
            <person name="Chan C."/>
        </authorList>
    </citation>
    <scope>NUCLEOTIDE SEQUENCE [LARGE SCALE GENOMIC DNA]</scope>
</reference>
<feature type="compositionally biased region" description="Low complexity" evidence="5">
    <location>
        <begin position="119"/>
        <end position="131"/>
    </location>
</feature>
<feature type="compositionally biased region" description="Basic and acidic residues" evidence="5">
    <location>
        <begin position="1"/>
        <end position="12"/>
    </location>
</feature>
<sequence>MTRDRESTKEPGRLPQAREAADRVLQPRGARARAAPRRERVAEAQGPRCRGLCASVSASPAATAKPSARSTATSSRARCPRCRPRAAWRVASALVTLPTRAQGRSGRLPAPAMPPVAPPRALARSGAARARQPPPLAESSARSRTRTSGSPGTPSSVLSGAHGQLFTEVSRSTSWFPNVSQMAYPPARIWLEQQDGRQIEMAARRSRRGAVPKGSSDVQPPCLVKRRDYNQRMQQWIANPGSPKRLLWDLVGSLLIFYDLVVLPLQICFQLDDTLLTTCGDWLTLIYWTSNMPMMCTVGYSDSGELVMTPLLILKNYLRAWFWLDLAVVVPDWIFSIASLATQTSRDQSSETMKLLRFFRLARIVRLLRLMKLRKISKFRRPFEFRVHEHSQQYCENDFVAAGDQPFCGLLLVPDCGHP</sequence>
<proteinExistence type="predicted"/>
<dbReference type="PANTHER" id="PTHR45689">
    <property type="entry name" value="I[[H]] CHANNEL, ISOFORM E"/>
    <property type="match status" value="1"/>
</dbReference>
<evidence type="ECO:0000256" key="4">
    <source>
        <dbReference type="ARBA" id="ARBA00023136"/>
    </source>
</evidence>
<dbReference type="Gene3D" id="1.20.120.350">
    <property type="entry name" value="Voltage-gated potassium channels. Chain C"/>
    <property type="match status" value="1"/>
</dbReference>
<comment type="caution">
    <text evidence="7">The sequence shown here is derived from an EMBL/GenBank/DDBJ whole genome shotgun (WGS) entry which is preliminary data.</text>
</comment>
<keyword evidence="8" id="KW-1185">Reference proteome</keyword>
<name>A0ABN9Q180_9DINO</name>
<feature type="region of interest" description="Disordered" evidence="5">
    <location>
        <begin position="1"/>
        <end position="82"/>
    </location>
</feature>
<evidence type="ECO:0000313" key="8">
    <source>
        <dbReference type="Proteomes" id="UP001189429"/>
    </source>
</evidence>
<dbReference type="InterPro" id="IPR051413">
    <property type="entry name" value="K/Na_HCN_channel"/>
</dbReference>
<evidence type="ECO:0000256" key="5">
    <source>
        <dbReference type="SAM" id="MobiDB-lite"/>
    </source>
</evidence>
<evidence type="ECO:0000313" key="7">
    <source>
        <dbReference type="EMBL" id="CAK0799377.1"/>
    </source>
</evidence>
<gene>
    <name evidence="7" type="ORF">PCOR1329_LOCUS7847</name>
</gene>
<evidence type="ECO:0000256" key="3">
    <source>
        <dbReference type="ARBA" id="ARBA00022989"/>
    </source>
</evidence>
<evidence type="ECO:0000256" key="2">
    <source>
        <dbReference type="ARBA" id="ARBA00022692"/>
    </source>
</evidence>
<keyword evidence="2" id="KW-0812">Transmembrane</keyword>
<keyword evidence="4" id="KW-0472">Membrane</keyword>